<dbReference type="Pfam" id="PF00672">
    <property type="entry name" value="HAMP"/>
    <property type="match status" value="1"/>
</dbReference>
<dbReference type="EMBL" id="BNJK01000001">
    <property type="protein sequence ID" value="GHO96398.1"/>
    <property type="molecule type" value="Genomic_DNA"/>
</dbReference>
<evidence type="ECO:0000256" key="8">
    <source>
        <dbReference type="ARBA" id="ARBA00022840"/>
    </source>
</evidence>
<dbReference type="InterPro" id="IPR003594">
    <property type="entry name" value="HATPase_dom"/>
</dbReference>
<keyword evidence="8" id="KW-0067">ATP-binding</keyword>
<proteinExistence type="predicted"/>
<evidence type="ECO:0000256" key="1">
    <source>
        <dbReference type="ARBA" id="ARBA00004651"/>
    </source>
</evidence>
<evidence type="ECO:0000256" key="12">
    <source>
        <dbReference type="SAM" id="Phobius"/>
    </source>
</evidence>
<dbReference type="InterPro" id="IPR050640">
    <property type="entry name" value="Bact_2-comp_sensor_kinase"/>
</dbReference>
<dbReference type="CDD" id="cd06225">
    <property type="entry name" value="HAMP"/>
    <property type="match status" value="1"/>
</dbReference>
<dbReference type="SMART" id="SM00304">
    <property type="entry name" value="HAMP"/>
    <property type="match status" value="1"/>
</dbReference>
<feature type="transmembrane region" description="Helical" evidence="12">
    <location>
        <begin position="303"/>
        <end position="322"/>
    </location>
</feature>
<keyword evidence="6" id="KW-0547">Nucleotide-binding</keyword>
<sequence>MKLRDHRVFLFRTQLSLILLPLILLPLACIGYVSYQISYHALQNRSATNVSQIASLVNRNLDTTLQQAIQLAKTPLYDTTIQHIVTYYAQHPELNFDRASLQDIQTVGNFSLNILIHNSNIDSVDIYTAGSTAFPESLIGLQPFGQWTTLPWFQKLMRSSSVRTMLLPTHVLPSDQGNRQVFSVVQAIVNVDTFQTVGAIVLNIDTQNAIEQIIAESAEQSDTMYFVYGANDQTMYITPSKNKELALSHTVQEALRQHVGQLTWDNTDYFISSNISSLSGCTVAALVPRSSLMQDIEAIKQTTVFMICLTILLVVGATLLAIHRLSQQITQLRSLMRQVEKGNLDVRFHVHGRGELTSLGNSFNHMVVRLKQLIQDNYESQLQRKKAELAALHSQIHPHFLYNTLGIFQMLAVTEGQERLATMAYNLGQLMRYALEAGTLVELKQEVEHIEHFLSLLQERYEERLGYTIQIPEELQLYTIPRFTLQPLIENAIYHGIDPKIEGGNIEVRGWQEEKHLILSILDDGIGMSDEELHRWQSALKYEANLLARSRHIGLLNVQGQIQRIFGPEYGLALAASRMGRGVSMTIRLPLWSLEEAALEGES</sequence>
<evidence type="ECO:0000256" key="4">
    <source>
        <dbReference type="ARBA" id="ARBA00022679"/>
    </source>
</evidence>
<dbReference type="InterPro" id="IPR010559">
    <property type="entry name" value="Sig_transdc_His_kin_internal"/>
</dbReference>
<keyword evidence="4" id="KW-0808">Transferase</keyword>
<dbReference type="InterPro" id="IPR003660">
    <property type="entry name" value="HAMP_dom"/>
</dbReference>
<comment type="subcellular location">
    <subcellularLocation>
        <location evidence="1">Cell membrane</location>
        <topology evidence="1">Multi-pass membrane protein</topology>
    </subcellularLocation>
</comment>
<evidence type="ECO:0000256" key="7">
    <source>
        <dbReference type="ARBA" id="ARBA00022777"/>
    </source>
</evidence>
<gene>
    <name evidence="14" type="ORF">KSF_064460</name>
</gene>
<keyword evidence="3" id="KW-0597">Phosphoprotein</keyword>
<evidence type="ECO:0000256" key="3">
    <source>
        <dbReference type="ARBA" id="ARBA00022553"/>
    </source>
</evidence>
<dbReference type="RefSeq" id="WP_220207026.1">
    <property type="nucleotide sequence ID" value="NZ_BNJK01000001.1"/>
</dbReference>
<keyword evidence="15" id="KW-1185">Reference proteome</keyword>
<dbReference type="GO" id="GO:0005524">
    <property type="term" value="F:ATP binding"/>
    <property type="evidence" value="ECO:0007669"/>
    <property type="project" value="UniProtKB-KW"/>
</dbReference>
<protein>
    <recommendedName>
        <fullName evidence="13">HAMP domain-containing protein</fullName>
    </recommendedName>
</protein>
<dbReference type="Pfam" id="PF02518">
    <property type="entry name" value="HATPase_c"/>
    <property type="match status" value="1"/>
</dbReference>
<dbReference type="SUPFAM" id="SSF55874">
    <property type="entry name" value="ATPase domain of HSP90 chaperone/DNA topoisomerase II/histidine kinase"/>
    <property type="match status" value="1"/>
</dbReference>
<evidence type="ECO:0000256" key="11">
    <source>
        <dbReference type="ARBA" id="ARBA00023136"/>
    </source>
</evidence>
<evidence type="ECO:0000313" key="14">
    <source>
        <dbReference type="EMBL" id="GHO96398.1"/>
    </source>
</evidence>
<feature type="domain" description="HAMP" evidence="13">
    <location>
        <begin position="323"/>
        <end position="375"/>
    </location>
</feature>
<evidence type="ECO:0000259" key="13">
    <source>
        <dbReference type="PROSITE" id="PS50885"/>
    </source>
</evidence>
<dbReference type="GO" id="GO:0005886">
    <property type="term" value="C:plasma membrane"/>
    <property type="evidence" value="ECO:0007669"/>
    <property type="project" value="UniProtKB-SubCell"/>
</dbReference>
<dbReference type="Proteomes" id="UP000597444">
    <property type="component" value="Unassembled WGS sequence"/>
</dbReference>
<dbReference type="Gene3D" id="3.30.565.10">
    <property type="entry name" value="Histidine kinase-like ATPase, C-terminal domain"/>
    <property type="match status" value="1"/>
</dbReference>
<evidence type="ECO:0000313" key="15">
    <source>
        <dbReference type="Proteomes" id="UP000597444"/>
    </source>
</evidence>
<comment type="caution">
    <text evidence="14">The sequence shown here is derived from an EMBL/GenBank/DDBJ whole genome shotgun (WGS) entry which is preliminary data.</text>
</comment>
<dbReference type="PANTHER" id="PTHR34220">
    <property type="entry name" value="SENSOR HISTIDINE KINASE YPDA"/>
    <property type="match status" value="1"/>
</dbReference>
<keyword evidence="9 12" id="KW-1133">Transmembrane helix</keyword>
<evidence type="ECO:0000256" key="6">
    <source>
        <dbReference type="ARBA" id="ARBA00022741"/>
    </source>
</evidence>
<evidence type="ECO:0000256" key="10">
    <source>
        <dbReference type="ARBA" id="ARBA00023012"/>
    </source>
</evidence>
<organism evidence="14 15">
    <name type="scientific">Reticulibacter mediterranei</name>
    <dbReference type="NCBI Taxonomy" id="2778369"/>
    <lineage>
        <taxon>Bacteria</taxon>
        <taxon>Bacillati</taxon>
        <taxon>Chloroflexota</taxon>
        <taxon>Ktedonobacteria</taxon>
        <taxon>Ktedonobacterales</taxon>
        <taxon>Reticulibacteraceae</taxon>
        <taxon>Reticulibacter</taxon>
    </lineage>
</organism>
<dbReference type="GO" id="GO:0000155">
    <property type="term" value="F:phosphorelay sensor kinase activity"/>
    <property type="evidence" value="ECO:0007669"/>
    <property type="project" value="InterPro"/>
</dbReference>
<dbReference type="Pfam" id="PF06580">
    <property type="entry name" value="His_kinase"/>
    <property type="match status" value="1"/>
</dbReference>
<evidence type="ECO:0000256" key="9">
    <source>
        <dbReference type="ARBA" id="ARBA00022989"/>
    </source>
</evidence>
<dbReference type="Gene3D" id="6.10.340.10">
    <property type="match status" value="1"/>
</dbReference>
<keyword evidence="10" id="KW-0902">Two-component regulatory system</keyword>
<dbReference type="PANTHER" id="PTHR34220:SF11">
    <property type="entry name" value="SENSOR PROTEIN KINASE HPTS"/>
    <property type="match status" value="1"/>
</dbReference>
<dbReference type="SUPFAM" id="SSF158472">
    <property type="entry name" value="HAMP domain-like"/>
    <property type="match status" value="1"/>
</dbReference>
<keyword evidence="2" id="KW-1003">Cell membrane</keyword>
<keyword evidence="5 12" id="KW-0812">Transmembrane</keyword>
<keyword evidence="7" id="KW-0418">Kinase</keyword>
<dbReference type="PROSITE" id="PS50885">
    <property type="entry name" value="HAMP"/>
    <property type="match status" value="1"/>
</dbReference>
<evidence type="ECO:0000256" key="5">
    <source>
        <dbReference type="ARBA" id="ARBA00022692"/>
    </source>
</evidence>
<dbReference type="InterPro" id="IPR036890">
    <property type="entry name" value="HATPase_C_sf"/>
</dbReference>
<reference evidence="14" key="1">
    <citation type="submission" date="2020-10" db="EMBL/GenBank/DDBJ databases">
        <title>Taxonomic study of unclassified bacteria belonging to the class Ktedonobacteria.</title>
        <authorList>
            <person name="Yabe S."/>
            <person name="Wang C.M."/>
            <person name="Zheng Y."/>
            <person name="Sakai Y."/>
            <person name="Cavaletti L."/>
            <person name="Monciardini P."/>
            <person name="Donadio S."/>
        </authorList>
    </citation>
    <scope>NUCLEOTIDE SEQUENCE</scope>
    <source>
        <strain evidence="14">ID150040</strain>
    </source>
</reference>
<keyword evidence="11 12" id="KW-0472">Membrane</keyword>
<accession>A0A8J3N5D9</accession>
<name>A0A8J3N5D9_9CHLR</name>
<dbReference type="AlphaFoldDB" id="A0A8J3N5D9"/>
<evidence type="ECO:0000256" key="2">
    <source>
        <dbReference type="ARBA" id="ARBA00022475"/>
    </source>
</evidence>